<protein>
    <recommendedName>
        <fullName evidence="5">Mechanosensitive ion channel transmembrane helices 2/3 domain-containing protein</fullName>
    </recommendedName>
</protein>
<dbReference type="InterPro" id="IPR045042">
    <property type="entry name" value="YnaI-like"/>
</dbReference>
<reference evidence="6 7" key="1">
    <citation type="journal article" date="2013" name="BMC Genomics">
        <title>Reconstruction of the lipid metabolism for the microalga Monoraphidium neglectum from its genome sequence reveals characteristics suitable for biofuel production.</title>
        <authorList>
            <person name="Bogen C."/>
            <person name="Al-Dilaimi A."/>
            <person name="Albersmeier A."/>
            <person name="Wichmann J."/>
            <person name="Grundmann M."/>
            <person name="Rupp O."/>
            <person name="Lauersen K.J."/>
            <person name="Blifernez-Klassen O."/>
            <person name="Kalinowski J."/>
            <person name="Goesmann A."/>
            <person name="Mussgnug J.H."/>
            <person name="Kruse O."/>
        </authorList>
    </citation>
    <scope>NUCLEOTIDE SEQUENCE [LARGE SCALE GENOMIC DNA]</scope>
    <source>
        <strain evidence="6 7">SAG 48.87</strain>
    </source>
</reference>
<name>A0A0D2J1G6_9CHLO</name>
<evidence type="ECO:0000256" key="3">
    <source>
        <dbReference type="SAM" id="MobiDB-lite"/>
    </source>
</evidence>
<feature type="transmembrane region" description="Helical" evidence="4">
    <location>
        <begin position="73"/>
        <end position="95"/>
    </location>
</feature>
<comment type="similarity">
    <text evidence="2">Belongs to the MscS (TC 1.A.23) family.</text>
</comment>
<keyword evidence="4" id="KW-1133">Transmembrane helix</keyword>
<dbReference type="PANTHER" id="PTHR43634">
    <property type="entry name" value="OW CONDUCTANCE MECHANOSENSITIVE CHANNEL"/>
    <property type="match status" value="1"/>
</dbReference>
<evidence type="ECO:0000313" key="6">
    <source>
        <dbReference type="EMBL" id="KIY93887.1"/>
    </source>
</evidence>
<feature type="region of interest" description="Disordered" evidence="3">
    <location>
        <begin position="1"/>
        <end position="57"/>
    </location>
</feature>
<dbReference type="KEGG" id="mng:MNEG_14076"/>
<evidence type="ECO:0000256" key="2">
    <source>
        <dbReference type="ARBA" id="ARBA00008017"/>
    </source>
</evidence>
<feature type="transmembrane region" description="Helical" evidence="4">
    <location>
        <begin position="198"/>
        <end position="217"/>
    </location>
</feature>
<feature type="domain" description="Mechanosensitive ion channel transmembrane helices 2/3" evidence="5">
    <location>
        <begin position="251"/>
        <end position="288"/>
    </location>
</feature>
<dbReference type="Proteomes" id="UP000054498">
    <property type="component" value="Unassembled WGS sequence"/>
</dbReference>
<gene>
    <name evidence="6" type="ORF">MNEG_14076</name>
</gene>
<feature type="transmembrane region" description="Helical" evidence="4">
    <location>
        <begin position="273"/>
        <end position="292"/>
    </location>
</feature>
<dbReference type="PANTHER" id="PTHR43634:SF2">
    <property type="entry name" value="LOW CONDUCTANCE MECHANOSENSITIVE CHANNEL YNAI"/>
    <property type="match status" value="1"/>
</dbReference>
<sequence>MAAPTSSNAASSSTAASANATGGAAGAPSGPAPQQQQQPAAPPPPPSSPGPHGAAAAAARAPEASAGAFLRPVYVFVFSILFLGGLLFASMSLQLTADVGFFEALGRITRRVLRSIAFRQLVVISVAIFLVRFALNNVLRVLAAWSSSPVPWDKSKVYYVMKEVYSPLEMLLFVAGCCTIADSFLPQLIGVPKSTVNAVVRAALSMSFVLGAANVVFNLKSRFCKEQAWQCEMQGNITSQRRWEAYDKLGTFAIYVFTIFLSIQALGLEVRSVLAIGGIGGLAIGLAGREIYAF</sequence>
<dbReference type="SUPFAM" id="SSF82861">
    <property type="entry name" value="Mechanosensitive channel protein MscS (YggB), transmembrane region"/>
    <property type="match status" value="1"/>
</dbReference>
<feature type="transmembrane region" description="Helical" evidence="4">
    <location>
        <begin position="116"/>
        <end position="135"/>
    </location>
</feature>
<organism evidence="6 7">
    <name type="scientific">Monoraphidium neglectum</name>
    <dbReference type="NCBI Taxonomy" id="145388"/>
    <lineage>
        <taxon>Eukaryota</taxon>
        <taxon>Viridiplantae</taxon>
        <taxon>Chlorophyta</taxon>
        <taxon>core chlorophytes</taxon>
        <taxon>Chlorophyceae</taxon>
        <taxon>CS clade</taxon>
        <taxon>Sphaeropleales</taxon>
        <taxon>Selenastraceae</taxon>
        <taxon>Monoraphidium</taxon>
    </lineage>
</organism>
<dbReference type="OrthoDB" id="567160at2759"/>
<evidence type="ECO:0000259" key="5">
    <source>
        <dbReference type="Pfam" id="PF21088"/>
    </source>
</evidence>
<evidence type="ECO:0000256" key="1">
    <source>
        <dbReference type="ARBA" id="ARBA00004141"/>
    </source>
</evidence>
<dbReference type="InterPro" id="IPR011014">
    <property type="entry name" value="MscS_channel_TM-2"/>
</dbReference>
<dbReference type="AlphaFoldDB" id="A0A0D2J1G6"/>
<keyword evidence="7" id="KW-1185">Reference proteome</keyword>
<dbReference type="RefSeq" id="XP_013892907.1">
    <property type="nucleotide sequence ID" value="XM_014037453.1"/>
</dbReference>
<dbReference type="GeneID" id="25731602"/>
<dbReference type="GO" id="GO:0016020">
    <property type="term" value="C:membrane"/>
    <property type="evidence" value="ECO:0007669"/>
    <property type="project" value="UniProtKB-SubCell"/>
</dbReference>
<feature type="compositionally biased region" description="Low complexity" evidence="3">
    <location>
        <begin position="1"/>
        <end position="39"/>
    </location>
</feature>
<dbReference type="InterPro" id="IPR049142">
    <property type="entry name" value="MS_channel_1st"/>
</dbReference>
<comment type="subcellular location">
    <subcellularLocation>
        <location evidence="1">Membrane</location>
        <topology evidence="1">Multi-pass membrane protein</topology>
    </subcellularLocation>
</comment>
<dbReference type="Gene3D" id="1.10.287.1260">
    <property type="match status" value="1"/>
</dbReference>
<dbReference type="EMBL" id="KK104456">
    <property type="protein sequence ID" value="KIY93887.1"/>
    <property type="molecule type" value="Genomic_DNA"/>
</dbReference>
<dbReference type="Pfam" id="PF21088">
    <property type="entry name" value="MS_channel_1st"/>
    <property type="match status" value="1"/>
</dbReference>
<evidence type="ECO:0000313" key="7">
    <source>
        <dbReference type="Proteomes" id="UP000054498"/>
    </source>
</evidence>
<keyword evidence="4" id="KW-0472">Membrane</keyword>
<feature type="compositionally biased region" description="Pro residues" evidence="3">
    <location>
        <begin position="40"/>
        <end position="49"/>
    </location>
</feature>
<keyword evidence="4" id="KW-0812">Transmembrane</keyword>
<feature type="transmembrane region" description="Helical" evidence="4">
    <location>
        <begin position="249"/>
        <end position="267"/>
    </location>
</feature>
<evidence type="ECO:0000256" key="4">
    <source>
        <dbReference type="SAM" id="Phobius"/>
    </source>
</evidence>
<accession>A0A0D2J1G6</accession>
<proteinExistence type="inferred from homology"/>